<dbReference type="InterPro" id="IPR017945">
    <property type="entry name" value="DHBP_synth_RibB-like_a/b_dom"/>
</dbReference>
<evidence type="ECO:0000313" key="14">
    <source>
        <dbReference type="Proteomes" id="UP001604335"/>
    </source>
</evidence>
<evidence type="ECO:0000256" key="8">
    <source>
        <dbReference type="ARBA" id="ARBA00022741"/>
    </source>
</evidence>
<keyword evidence="14" id="KW-1185">Reference proteome</keyword>
<keyword evidence="5 13" id="KW-0808">Transferase</keyword>
<proteinExistence type="inferred from homology"/>
<keyword evidence="7 13" id="KW-0548">Nucleotidyltransferase</keyword>
<evidence type="ECO:0000256" key="3">
    <source>
        <dbReference type="ARBA" id="ARBA00012584"/>
    </source>
</evidence>
<dbReference type="RefSeq" id="WP_393014739.1">
    <property type="nucleotide sequence ID" value="NZ_JAZAQF010000086.1"/>
</dbReference>
<dbReference type="Pfam" id="PF01300">
    <property type="entry name" value="Sua5_yciO_yrdC"/>
    <property type="match status" value="1"/>
</dbReference>
<dbReference type="SUPFAM" id="SSF55821">
    <property type="entry name" value="YrdC/RibB"/>
    <property type="match status" value="1"/>
</dbReference>
<gene>
    <name evidence="13" type="ORF">VPK24_15555</name>
</gene>
<comment type="similarity">
    <text evidence="2">Belongs to the SUA5 family.</text>
</comment>
<name>A0ABW7CD43_9CYAN</name>
<dbReference type="PANTHER" id="PTHR17490">
    <property type="entry name" value="SUA5"/>
    <property type="match status" value="1"/>
</dbReference>
<keyword evidence="9" id="KW-0067">ATP-binding</keyword>
<evidence type="ECO:0000256" key="1">
    <source>
        <dbReference type="ARBA" id="ARBA00004496"/>
    </source>
</evidence>
<feature type="domain" description="YrdC-like" evidence="12">
    <location>
        <begin position="3"/>
        <end position="198"/>
    </location>
</feature>
<dbReference type="InterPro" id="IPR050156">
    <property type="entry name" value="TC-AMP_synthase_SUA5"/>
</dbReference>
<evidence type="ECO:0000256" key="4">
    <source>
        <dbReference type="ARBA" id="ARBA00022490"/>
    </source>
</evidence>
<dbReference type="PROSITE" id="PS51163">
    <property type="entry name" value="YRDC"/>
    <property type="match status" value="1"/>
</dbReference>
<evidence type="ECO:0000256" key="9">
    <source>
        <dbReference type="ARBA" id="ARBA00022840"/>
    </source>
</evidence>
<evidence type="ECO:0000256" key="6">
    <source>
        <dbReference type="ARBA" id="ARBA00022694"/>
    </source>
</evidence>
<accession>A0ABW7CD43</accession>
<dbReference type="PANTHER" id="PTHR17490:SF16">
    <property type="entry name" value="THREONYLCARBAMOYL-AMP SYNTHASE"/>
    <property type="match status" value="1"/>
</dbReference>
<evidence type="ECO:0000256" key="7">
    <source>
        <dbReference type="ARBA" id="ARBA00022695"/>
    </source>
</evidence>
<evidence type="ECO:0000259" key="12">
    <source>
        <dbReference type="PROSITE" id="PS51163"/>
    </source>
</evidence>
<dbReference type="Gene3D" id="3.90.870.10">
    <property type="entry name" value="DHBP synthase"/>
    <property type="match status" value="1"/>
</dbReference>
<dbReference type="Proteomes" id="UP001604335">
    <property type="component" value="Unassembled WGS sequence"/>
</dbReference>
<dbReference type="InterPro" id="IPR006070">
    <property type="entry name" value="Sua5-like_dom"/>
</dbReference>
<organism evidence="13 14">
    <name type="scientific">Limnothrix redekei LRLZ20PSL1</name>
    <dbReference type="NCBI Taxonomy" id="3112953"/>
    <lineage>
        <taxon>Bacteria</taxon>
        <taxon>Bacillati</taxon>
        <taxon>Cyanobacteriota</taxon>
        <taxon>Cyanophyceae</taxon>
        <taxon>Pseudanabaenales</taxon>
        <taxon>Pseudanabaenaceae</taxon>
        <taxon>Limnothrix</taxon>
    </lineage>
</organism>
<evidence type="ECO:0000313" key="13">
    <source>
        <dbReference type="EMBL" id="MFG3819058.1"/>
    </source>
</evidence>
<evidence type="ECO:0000256" key="10">
    <source>
        <dbReference type="ARBA" id="ARBA00029774"/>
    </source>
</evidence>
<evidence type="ECO:0000256" key="5">
    <source>
        <dbReference type="ARBA" id="ARBA00022679"/>
    </source>
</evidence>
<keyword evidence="4" id="KW-0963">Cytoplasm</keyword>
<comment type="catalytic activity">
    <reaction evidence="11">
        <text>L-threonine + hydrogencarbonate + ATP = L-threonylcarbamoyladenylate + diphosphate + H2O</text>
        <dbReference type="Rhea" id="RHEA:36407"/>
        <dbReference type="ChEBI" id="CHEBI:15377"/>
        <dbReference type="ChEBI" id="CHEBI:17544"/>
        <dbReference type="ChEBI" id="CHEBI:30616"/>
        <dbReference type="ChEBI" id="CHEBI:33019"/>
        <dbReference type="ChEBI" id="CHEBI:57926"/>
        <dbReference type="ChEBI" id="CHEBI:73682"/>
        <dbReference type="EC" id="2.7.7.87"/>
    </reaction>
</comment>
<keyword evidence="8" id="KW-0547">Nucleotide-binding</keyword>
<evidence type="ECO:0000256" key="11">
    <source>
        <dbReference type="ARBA" id="ARBA00048366"/>
    </source>
</evidence>
<dbReference type="GO" id="GO:0061710">
    <property type="term" value="F:L-threonylcarbamoyladenylate synthase"/>
    <property type="evidence" value="ECO:0007669"/>
    <property type="project" value="UniProtKB-EC"/>
</dbReference>
<comment type="subcellular location">
    <subcellularLocation>
        <location evidence="1">Cytoplasm</location>
    </subcellularLocation>
</comment>
<comment type="caution">
    <text evidence="13">The sequence shown here is derived from an EMBL/GenBank/DDBJ whole genome shotgun (WGS) entry which is preliminary data.</text>
</comment>
<evidence type="ECO:0000256" key="2">
    <source>
        <dbReference type="ARBA" id="ARBA00007663"/>
    </source>
</evidence>
<keyword evidence="6" id="KW-0819">tRNA processing</keyword>
<protein>
    <recommendedName>
        <fullName evidence="10">L-threonylcarbamoyladenylate synthase</fullName>
        <ecNumber evidence="3">2.7.7.87</ecNumber>
    </recommendedName>
    <alternativeName>
        <fullName evidence="10">L-threonylcarbamoyladenylate synthase</fullName>
    </alternativeName>
</protein>
<dbReference type="EMBL" id="JAZAQF010000086">
    <property type="protein sequence ID" value="MFG3819058.1"/>
    <property type="molecule type" value="Genomic_DNA"/>
</dbReference>
<sequence length="202" mass="21535">MPQVTLSALITGLRTGTALASFPTDTVPALAARPDRAPAVYATKQRDFQKPLILMGSQPADLWPYVDDRAGDLGQWQAIAQDYWPGALTIVLPAQSDRLPPMNDILGPTRSIGLRVPACEVAKAILAQTGPLLTTSVNRSGQPPLRTIADINREFPELLTLSPDEVAAMGDSEVGSGEPSTVVRWGPTGWAVLRQGAIQFLG</sequence>
<dbReference type="EC" id="2.7.7.87" evidence="3"/>
<reference evidence="14" key="1">
    <citation type="journal article" date="2024" name="Algal Res.">
        <title>Biochemical, toxicological and genomic investigation of a high-biomass producing Limnothrix strain isolated from Italian shallow drinking water reservoir.</title>
        <authorList>
            <person name="Simonazzi M."/>
            <person name="Shishido T.K."/>
            <person name="Delbaje E."/>
            <person name="Wahlsten M."/>
            <person name="Fewer D.P."/>
            <person name="Sivonen K."/>
            <person name="Pezzolesi L."/>
            <person name="Pistocchi R."/>
        </authorList>
    </citation>
    <scope>NUCLEOTIDE SEQUENCE [LARGE SCALE GENOMIC DNA]</scope>
    <source>
        <strain evidence="14">LRLZ20PSL1</strain>
    </source>
</reference>